<sequence>MSNSSFWSTAAPSTRRPRCWSPFCRAARRHGRGQPGPPTSSLRPRSPCCLAPGGCRTAPGLTRATTWFAF</sequence>
<protein>
    <submittedName>
        <fullName evidence="1">Uncharacterized protein</fullName>
    </submittedName>
</protein>
<reference evidence="1" key="2">
    <citation type="journal article" date="2015" name="Fish Shellfish Immunol.">
        <title>Early steps in the European eel (Anguilla anguilla)-Vibrio vulnificus interaction in the gills: Role of the RtxA13 toxin.</title>
        <authorList>
            <person name="Callol A."/>
            <person name="Pajuelo D."/>
            <person name="Ebbesson L."/>
            <person name="Teles M."/>
            <person name="MacKenzie S."/>
            <person name="Amaro C."/>
        </authorList>
    </citation>
    <scope>NUCLEOTIDE SEQUENCE</scope>
</reference>
<accession>A0A0E9RF93</accession>
<proteinExistence type="predicted"/>
<evidence type="ECO:0000313" key="1">
    <source>
        <dbReference type="EMBL" id="JAH27013.1"/>
    </source>
</evidence>
<reference evidence="1" key="1">
    <citation type="submission" date="2014-11" db="EMBL/GenBank/DDBJ databases">
        <authorList>
            <person name="Amaro Gonzalez C."/>
        </authorList>
    </citation>
    <scope>NUCLEOTIDE SEQUENCE</scope>
</reference>
<dbReference type="EMBL" id="GBXM01081564">
    <property type="protein sequence ID" value="JAH27013.1"/>
    <property type="molecule type" value="Transcribed_RNA"/>
</dbReference>
<dbReference type="AlphaFoldDB" id="A0A0E9RF93"/>
<organism evidence="1">
    <name type="scientific">Anguilla anguilla</name>
    <name type="common">European freshwater eel</name>
    <name type="synonym">Muraena anguilla</name>
    <dbReference type="NCBI Taxonomy" id="7936"/>
    <lineage>
        <taxon>Eukaryota</taxon>
        <taxon>Metazoa</taxon>
        <taxon>Chordata</taxon>
        <taxon>Craniata</taxon>
        <taxon>Vertebrata</taxon>
        <taxon>Euteleostomi</taxon>
        <taxon>Actinopterygii</taxon>
        <taxon>Neopterygii</taxon>
        <taxon>Teleostei</taxon>
        <taxon>Anguilliformes</taxon>
        <taxon>Anguillidae</taxon>
        <taxon>Anguilla</taxon>
    </lineage>
</organism>
<name>A0A0E9RF93_ANGAN</name>